<protein>
    <recommendedName>
        <fullName evidence="3">Pre-mRNA-splicing factor CWC2</fullName>
    </recommendedName>
    <alternativeName>
        <fullName evidence="14">Pre-mRNA-splicing factor cwc2</fullName>
    </alternativeName>
</protein>
<dbReference type="Proteomes" id="UP000242814">
    <property type="component" value="Unassembled WGS sequence"/>
</dbReference>
<evidence type="ECO:0000256" key="11">
    <source>
        <dbReference type="ARBA" id="ARBA00023242"/>
    </source>
</evidence>
<dbReference type="InterPro" id="IPR032297">
    <property type="entry name" value="Torus"/>
</dbReference>
<evidence type="ECO:0000256" key="3">
    <source>
        <dbReference type="ARBA" id="ARBA00017295"/>
    </source>
</evidence>
<dbReference type="InterPro" id="IPR000571">
    <property type="entry name" value="Znf_CCCH"/>
</dbReference>
<dbReference type="SUPFAM" id="SSF54928">
    <property type="entry name" value="RNA-binding domain, RBD"/>
    <property type="match status" value="1"/>
</dbReference>
<feature type="zinc finger region" description="C3H1-type" evidence="16">
    <location>
        <begin position="167"/>
        <end position="189"/>
    </location>
</feature>
<evidence type="ECO:0000313" key="20">
    <source>
        <dbReference type="EMBL" id="ODH21167.1"/>
    </source>
</evidence>
<reference evidence="20 21" key="1">
    <citation type="submission" date="2016-06" db="EMBL/GenBank/DDBJ databases">
        <authorList>
            <person name="Kjaerup R.B."/>
            <person name="Dalgaard T.S."/>
            <person name="Juul-Madsen H.R."/>
        </authorList>
    </citation>
    <scope>NUCLEOTIDE SEQUENCE [LARGE SCALE GENOMIC DNA]</scope>
    <source>
        <strain evidence="20 21">Pb300</strain>
    </source>
</reference>
<dbReference type="PANTHER" id="PTHR14089:SF2">
    <property type="entry name" value="PRE-MRNA-SPLICING FACTOR CWC2"/>
    <property type="match status" value="1"/>
</dbReference>
<evidence type="ECO:0000256" key="8">
    <source>
        <dbReference type="ARBA" id="ARBA00022833"/>
    </source>
</evidence>
<dbReference type="Pfam" id="PF16131">
    <property type="entry name" value="Torus"/>
    <property type="match status" value="1"/>
</dbReference>
<dbReference type="Pfam" id="PF00076">
    <property type="entry name" value="RRM_1"/>
    <property type="match status" value="1"/>
</dbReference>
<feature type="domain" description="C3H1-type" evidence="19">
    <location>
        <begin position="167"/>
        <end position="189"/>
    </location>
</feature>
<evidence type="ECO:0000259" key="19">
    <source>
        <dbReference type="PROSITE" id="PS50103"/>
    </source>
</evidence>
<dbReference type="InterPro" id="IPR039171">
    <property type="entry name" value="Cwc2/Slt11"/>
</dbReference>
<feature type="compositionally biased region" description="Basic residues" evidence="17">
    <location>
        <begin position="89"/>
        <end position="101"/>
    </location>
</feature>
<dbReference type="GO" id="GO:0017070">
    <property type="term" value="F:U6 snRNA binding"/>
    <property type="evidence" value="ECO:0007669"/>
    <property type="project" value="TreeGrafter"/>
</dbReference>
<evidence type="ECO:0000256" key="13">
    <source>
        <dbReference type="ARBA" id="ARBA00025224"/>
    </source>
</evidence>
<dbReference type="GO" id="GO:0006397">
    <property type="term" value="P:mRNA processing"/>
    <property type="evidence" value="ECO:0007669"/>
    <property type="project" value="UniProtKB-KW"/>
</dbReference>
<evidence type="ECO:0000259" key="18">
    <source>
        <dbReference type="PROSITE" id="PS50102"/>
    </source>
</evidence>
<name>A0A1D2J9K0_PARBR</name>
<keyword evidence="5 16" id="KW-0479">Metal-binding</keyword>
<dbReference type="PROSITE" id="PS50103">
    <property type="entry name" value="ZF_C3H1"/>
    <property type="match status" value="1"/>
</dbReference>
<keyword evidence="6" id="KW-0747">Spliceosome</keyword>
<dbReference type="SMART" id="SM00360">
    <property type="entry name" value="RRM"/>
    <property type="match status" value="1"/>
</dbReference>
<keyword evidence="4" id="KW-0507">mRNA processing</keyword>
<dbReference type="PROSITE" id="PS50102">
    <property type="entry name" value="RRM"/>
    <property type="match status" value="1"/>
</dbReference>
<evidence type="ECO:0000256" key="6">
    <source>
        <dbReference type="ARBA" id="ARBA00022728"/>
    </source>
</evidence>
<dbReference type="PANTHER" id="PTHR14089">
    <property type="entry name" value="PRE-MRNA-SPLICING FACTOR RBM22"/>
    <property type="match status" value="1"/>
</dbReference>
<keyword evidence="12" id="KW-0131">Cell cycle</keyword>
<dbReference type="GO" id="GO:0036002">
    <property type="term" value="F:pre-mRNA binding"/>
    <property type="evidence" value="ECO:0007669"/>
    <property type="project" value="TreeGrafter"/>
</dbReference>
<dbReference type="GO" id="GO:0008270">
    <property type="term" value="F:zinc ion binding"/>
    <property type="evidence" value="ECO:0007669"/>
    <property type="project" value="UniProtKB-KW"/>
</dbReference>
<evidence type="ECO:0000256" key="15">
    <source>
        <dbReference type="PROSITE-ProRule" id="PRU00176"/>
    </source>
</evidence>
<dbReference type="EMBL" id="LZYO01000266">
    <property type="protein sequence ID" value="ODH21167.1"/>
    <property type="molecule type" value="Genomic_DNA"/>
</dbReference>
<keyword evidence="11" id="KW-0539">Nucleus</keyword>
<evidence type="ECO:0000256" key="9">
    <source>
        <dbReference type="ARBA" id="ARBA00022884"/>
    </source>
</evidence>
<evidence type="ECO:0000256" key="1">
    <source>
        <dbReference type="ARBA" id="ARBA00004123"/>
    </source>
</evidence>
<comment type="similarity">
    <text evidence="2">Belongs to the RRM CWC2 family.</text>
</comment>
<organism evidence="20 21">
    <name type="scientific">Paracoccidioides brasiliensis</name>
    <dbReference type="NCBI Taxonomy" id="121759"/>
    <lineage>
        <taxon>Eukaryota</taxon>
        <taxon>Fungi</taxon>
        <taxon>Dikarya</taxon>
        <taxon>Ascomycota</taxon>
        <taxon>Pezizomycotina</taxon>
        <taxon>Eurotiomycetes</taxon>
        <taxon>Eurotiomycetidae</taxon>
        <taxon>Onygenales</taxon>
        <taxon>Ajellomycetaceae</taxon>
        <taxon>Paracoccidioides</taxon>
    </lineage>
</organism>
<evidence type="ECO:0000256" key="2">
    <source>
        <dbReference type="ARBA" id="ARBA00008024"/>
    </source>
</evidence>
<keyword evidence="9 15" id="KW-0694">RNA-binding</keyword>
<comment type="caution">
    <text evidence="20">The sequence shown here is derived from an EMBL/GenBank/DDBJ whole genome shotgun (WGS) entry which is preliminary data.</text>
</comment>
<dbReference type="GO" id="GO:0071006">
    <property type="term" value="C:U2-type catalytic step 1 spliceosome"/>
    <property type="evidence" value="ECO:0007669"/>
    <property type="project" value="TreeGrafter"/>
</dbReference>
<evidence type="ECO:0000256" key="16">
    <source>
        <dbReference type="PROSITE-ProRule" id="PRU00723"/>
    </source>
</evidence>
<comment type="function">
    <text evidence="13">Involved in the first step of pre-mRNA splicing. Required for cell growth and cell cycle control. Plays a role in the levels of the U1, U4, U5 and U6 snRNAs and the maintenance of the U4/U6 snRNA complex. May provide the link between the 'nineteen complex' NTC spliceosome protein complex and the spliceosome through the U6 snRNA. Associates predominantly with U6 snRNAs in assembled active spliceosomes. Binds directly to the internal stem-loop (ISL) domain of the U6 snRNA and to the pre-mRNA intron near the 5' splice site during the activation and catalytic phases of the spliceosome cycle.</text>
</comment>
<feature type="region of interest" description="Disordered" evidence="17">
    <location>
        <begin position="26"/>
        <end position="117"/>
    </location>
</feature>
<comment type="subcellular location">
    <subcellularLocation>
        <location evidence="1">Nucleus</location>
    </subcellularLocation>
</comment>
<dbReference type="GO" id="GO:0071007">
    <property type="term" value="C:U2-type catalytic step 2 spliceosome"/>
    <property type="evidence" value="ECO:0007669"/>
    <property type="project" value="TreeGrafter"/>
</dbReference>
<evidence type="ECO:0000256" key="10">
    <source>
        <dbReference type="ARBA" id="ARBA00023187"/>
    </source>
</evidence>
<evidence type="ECO:0000313" key="21">
    <source>
        <dbReference type="Proteomes" id="UP000242814"/>
    </source>
</evidence>
<keyword evidence="10" id="KW-0508">mRNA splicing</keyword>
<accession>A0A1D2J9K0</accession>
<feature type="compositionally biased region" description="Low complexity" evidence="17">
    <location>
        <begin position="66"/>
        <end position="83"/>
    </location>
</feature>
<dbReference type="Gene3D" id="3.30.70.330">
    <property type="match status" value="1"/>
</dbReference>
<keyword evidence="8 16" id="KW-0862">Zinc</keyword>
<keyword evidence="7 16" id="KW-0863">Zinc-finger</keyword>
<sequence>MDLEKRKFSSTAKIACIVNNFIKEHTSSPPAMAEVVSIQRPTAPSASPSPDTATQGGEVSAPFTELTLSNAADTSLSATTTDQADPEKKTKKIIRRKRRPARPQVDPATVKSEPPPQTGTIFNIWYNKWSGGDREDKYLAKHHAPSRCNIARDSGYTRADKVAGSYFCLFFARGLCPKGHECEFLHRLPGLHDLFNPNVDCFGRDKHSDYRDDMGGIGSFMRQNRTLYVGRIHVTDDIEEVVARHFAEWGQMERIRVLNSRGVAFVTYTNEANSQFAKEAMAHQSLDHNEVLNVRWATVDPNPLAQKRDAQRIEEQAAEAVRKALPAEFVAELEGRDPEAKKRKKIQGSFGLSGYEPPDEVWYAHTRQLEQAGETPQLEASAETRLIGNAPAAEPQQSEGSGGGGGILSGSTLSALNGFTGGGFTTKPSAPASSGPLVAYDSDDDSD</sequence>
<feature type="domain" description="RRM" evidence="18">
    <location>
        <begin position="225"/>
        <end position="299"/>
    </location>
</feature>
<feature type="region of interest" description="Disordered" evidence="17">
    <location>
        <begin position="390"/>
        <end position="447"/>
    </location>
</feature>
<dbReference type="VEuPathDB" id="FungiDB:PADG_02208"/>
<dbReference type="GO" id="GO:0000974">
    <property type="term" value="C:Prp19 complex"/>
    <property type="evidence" value="ECO:0007669"/>
    <property type="project" value="TreeGrafter"/>
</dbReference>
<dbReference type="InterPro" id="IPR034181">
    <property type="entry name" value="Cwc2_RRM"/>
</dbReference>
<dbReference type="GO" id="GO:0008380">
    <property type="term" value="P:RNA splicing"/>
    <property type="evidence" value="ECO:0007669"/>
    <property type="project" value="UniProtKB-KW"/>
</dbReference>
<feature type="compositionally biased region" description="Low complexity" evidence="17">
    <location>
        <begin position="41"/>
        <end position="54"/>
    </location>
</feature>
<evidence type="ECO:0000256" key="17">
    <source>
        <dbReference type="SAM" id="MobiDB-lite"/>
    </source>
</evidence>
<dbReference type="VEuPathDB" id="FungiDB:PABG_06740"/>
<proteinExistence type="inferred from homology"/>
<dbReference type="InterPro" id="IPR000504">
    <property type="entry name" value="RRM_dom"/>
</dbReference>
<dbReference type="InterPro" id="IPR035979">
    <property type="entry name" value="RBD_domain_sf"/>
</dbReference>
<evidence type="ECO:0000256" key="7">
    <source>
        <dbReference type="ARBA" id="ARBA00022771"/>
    </source>
</evidence>
<gene>
    <name evidence="20" type="ORF">ACO22_05698</name>
</gene>
<evidence type="ECO:0000256" key="14">
    <source>
        <dbReference type="ARBA" id="ARBA00072313"/>
    </source>
</evidence>
<dbReference type="CDD" id="cd12360">
    <property type="entry name" value="RRM_cwf2"/>
    <property type="match status" value="1"/>
</dbReference>
<evidence type="ECO:0000256" key="12">
    <source>
        <dbReference type="ARBA" id="ARBA00023306"/>
    </source>
</evidence>
<dbReference type="FunFam" id="3.30.70.330:FF:000249">
    <property type="entry name" value="Pre-mRNA-splicing factor CWC2, variant"/>
    <property type="match status" value="1"/>
</dbReference>
<dbReference type="InterPro" id="IPR012677">
    <property type="entry name" value="Nucleotide-bd_a/b_plait_sf"/>
</dbReference>
<evidence type="ECO:0000256" key="5">
    <source>
        <dbReference type="ARBA" id="ARBA00022723"/>
    </source>
</evidence>
<dbReference type="InterPro" id="IPR036855">
    <property type="entry name" value="Znf_CCCH_sf"/>
</dbReference>
<dbReference type="AlphaFoldDB" id="A0A1D2J9K0"/>
<evidence type="ECO:0000256" key="4">
    <source>
        <dbReference type="ARBA" id="ARBA00022664"/>
    </source>
</evidence>
<dbReference type="SUPFAM" id="SSF90229">
    <property type="entry name" value="CCCH zinc finger"/>
    <property type="match status" value="1"/>
</dbReference>